<proteinExistence type="predicted"/>
<accession>A0A220YKV8</accession>
<gene>
    <name evidence="3" type="ORF">MYCOZU2_06133</name>
    <name evidence="4" type="ORF">QRB35_30995</name>
</gene>
<evidence type="ECO:0000313" key="6">
    <source>
        <dbReference type="Proteomes" id="UP001529272"/>
    </source>
</evidence>
<feature type="domain" description="Ribbon-helix-helix protein CopG" evidence="2">
    <location>
        <begin position="39"/>
        <end position="74"/>
    </location>
</feature>
<reference evidence="4" key="2">
    <citation type="submission" date="2023-06" db="EMBL/GenBank/DDBJ databases">
        <title>Itaconate inhibition of nontuberculous mycobacteria.</title>
        <authorList>
            <person name="Breen P."/>
            <person name="Zimbric M."/>
            <person name="Caverly L."/>
        </authorList>
    </citation>
    <scope>NUCLEOTIDE SEQUENCE</scope>
    <source>
        <strain evidence="4">FLAC1071</strain>
    </source>
</reference>
<dbReference type="RefSeq" id="WP_042909875.1">
    <property type="nucleotide sequence ID" value="NZ_CP012888.2"/>
</dbReference>
<dbReference type="Proteomes" id="UP000198286">
    <property type="component" value="Plasmid unnamed 4"/>
</dbReference>
<dbReference type="Proteomes" id="UP001529272">
    <property type="component" value="Unassembled WGS sequence"/>
</dbReference>
<evidence type="ECO:0000256" key="1">
    <source>
        <dbReference type="SAM" id="MobiDB-lite"/>
    </source>
</evidence>
<dbReference type="Pfam" id="PF01402">
    <property type="entry name" value="RHH_1"/>
    <property type="match status" value="1"/>
</dbReference>
<evidence type="ECO:0000313" key="3">
    <source>
        <dbReference type="EMBL" id="ASL18478.1"/>
    </source>
</evidence>
<evidence type="ECO:0000313" key="5">
    <source>
        <dbReference type="Proteomes" id="UP000198286"/>
    </source>
</evidence>
<organism evidence="3 5">
    <name type="scientific">Mycobacterium intracellulare subsp. chimaera</name>
    <dbReference type="NCBI Taxonomy" id="222805"/>
    <lineage>
        <taxon>Bacteria</taxon>
        <taxon>Bacillati</taxon>
        <taxon>Actinomycetota</taxon>
        <taxon>Actinomycetes</taxon>
        <taxon>Mycobacteriales</taxon>
        <taxon>Mycobacteriaceae</taxon>
        <taxon>Mycobacterium</taxon>
        <taxon>Mycobacterium avium complex (MAC)</taxon>
    </lineage>
</organism>
<geneLocation type="plasmid" evidence="3 5">
    <name>unnamed 4</name>
</geneLocation>
<name>A0A220YKV8_MYCIT</name>
<keyword evidence="3" id="KW-0614">Plasmid</keyword>
<sequence length="100" mass="10958">MSSELNDLLNEARELEDVDSSEYTAAPATHPNRDKAAILTVRLTEEEMARLRATAEERGLPVSAVVRSAIAHELSTQPDDGTRALITALHEHNLAVVKTR</sequence>
<dbReference type="EMBL" id="CP015271">
    <property type="protein sequence ID" value="ASL18478.1"/>
    <property type="molecule type" value="Genomic_DNA"/>
</dbReference>
<dbReference type="SUPFAM" id="SSF47598">
    <property type="entry name" value="Ribbon-helix-helix"/>
    <property type="match status" value="1"/>
</dbReference>
<reference evidence="3 5" key="1">
    <citation type="journal article" date="2017" name="Lancet Infect. Dis.">
        <title>Global outbreak of severe Mycobacterium chimaera disease after cardiac surgery: a molecular epidemiological study.</title>
        <authorList>
            <person name="van Ingen J."/>
            <person name="Kohl T."/>
            <person name="Kranzer K."/>
            <person name="Hasse B."/>
            <person name="Keller P."/>
            <person name="Szafranska A."/>
            <person name="Hillemann D."/>
            <person name="Chand M."/>
            <person name="Schreiber P."/>
            <person name="Sommerstein R."/>
            <person name="Berger C."/>
            <person name="Genoni M."/>
            <person name="Ruegg C."/>
            <person name="Troillet N."/>
            <person name="Widmer A.F."/>
            <person name="Becker S.L."/>
            <person name="Herrmann M."/>
            <person name="Eckmanns T."/>
            <person name="Haller S."/>
            <person name="Hoeller C."/>
            <person name="Debast S.B."/>
            <person name="Wolfhagen M.J."/>
            <person name="Hopman J."/>
            <person name="Kluytmans J."/>
            <person name="Langelaar M."/>
            <person name="Notermans D.W."/>
            <person name="ten Oever J."/>
            <person name="van den Barselaar P."/>
            <person name="Vonk A.B.A."/>
            <person name="Vos M.C."/>
            <person name="Ahmed N."/>
            <person name="Brown T."/>
            <person name="Crook D."/>
            <person name="Lamagni T."/>
            <person name="Phin N."/>
            <person name="Smith E.G."/>
            <person name="Zambon M."/>
            <person name="Serr A."/>
            <person name="Goetting T."/>
            <person name="Ebner W."/>
            <person name="Thuermer A."/>
            <person name="Utpatel C."/>
            <person name="Sproer C."/>
            <person name="Bunk B."/>
            <person name="Nubel U."/>
            <person name="Bloemberg G."/>
            <person name="Bottger E."/>
            <person name="Niemann S."/>
            <person name="Wagner D."/>
            <person name="Sax H."/>
        </authorList>
    </citation>
    <scope>NUCLEOTIDE SEQUENCE [LARGE SCALE GENOMIC DNA]</scope>
    <source>
        <strain evidence="3 5">ZUERICH-2</strain>
        <plasmid evidence="3 5">unnamed 4</plasmid>
    </source>
</reference>
<dbReference type="InterPro" id="IPR010985">
    <property type="entry name" value="Ribbon_hlx_hlx"/>
</dbReference>
<dbReference type="AlphaFoldDB" id="A0A220YKV8"/>
<keyword evidence="6" id="KW-1185">Reference proteome</keyword>
<protein>
    <submittedName>
        <fullName evidence="3 4">Ribbon-helix-helix protein, CopG family</fullName>
    </submittedName>
</protein>
<dbReference type="KEGG" id="mchi:AN480_29300"/>
<evidence type="ECO:0000313" key="4">
    <source>
        <dbReference type="EMBL" id="MDM3930358.1"/>
    </source>
</evidence>
<dbReference type="GO" id="GO:0006355">
    <property type="term" value="P:regulation of DNA-templated transcription"/>
    <property type="evidence" value="ECO:0007669"/>
    <property type="project" value="InterPro"/>
</dbReference>
<feature type="region of interest" description="Disordered" evidence="1">
    <location>
        <begin position="1"/>
        <end position="33"/>
    </location>
</feature>
<reference evidence="4" key="3">
    <citation type="submission" date="2023-06" db="EMBL/GenBank/DDBJ databases">
        <authorList>
            <person name="Spilker T."/>
        </authorList>
    </citation>
    <scope>NUCLEOTIDE SEQUENCE</scope>
    <source>
        <strain evidence="4">FLAC1071</strain>
    </source>
</reference>
<dbReference type="InterPro" id="IPR002145">
    <property type="entry name" value="CopG"/>
</dbReference>
<evidence type="ECO:0000259" key="2">
    <source>
        <dbReference type="Pfam" id="PF01402"/>
    </source>
</evidence>
<dbReference type="EMBL" id="JASZZX010000078">
    <property type="protein sequence ID" value="MDM3930358.1"/>
    <property type="molecule type" value="Genomic_DNA"/>
</dbReference>